<dbReference type="Pfam" id="PF13591">
    <property type="entry name" value="MerR_2"/>
    <property type="match status" value="1"/>
</dbReference>
<dbReference type="STRING" id="1538553.JT25_013790"/>
<evidence type="ECO:0000313" key="3">
    <source>
        <dbReference type="Proteomes" id="UP000030512"/>
    </source>
</evidence>
<dbReference type="KEGG" id="mdn:JT25_013790"/>
<accession>A0A126T645</accession>
<keyword evidence="1" id="KW-0175">Coiled coil</keyword>
<keyword evidence="3" id="KW-1185">Reference proteome</keyword>
<dbReference type="Gene3D" id="1.10.1660.10">
    <property type="match status" value="1"/>
</dbReference>
<dbReference type="Proteomes" id="UP000030512">
    <property type="component" value="Chromosome"/>
</dbReference>
<evidence type="ECO:0000256" key="1">
    <source>
        <dbReference type="SAM" id="Coils"/>
    </source>
</evidence>
<protein>
    <submittedName>
        <fullName evidence="2">MerR family transcriptional regulator</fullName>
    </submittedName>
</protein>
<dbReference type="AlphaFoldDB" id="A0A126T645"/>
<evidence type="ECO:0000313" key="2">
    <source>
        <dbReference type="EMBL" id="AMK77542.1"/>
    </source>
</evidence>
<name>A0A126T645_9GAMM</name>
<dbReference type="EMBL" id="CP014476">
    <property type="protein sequence ID" value="AMK77542.1"/>
    <property type="molecule type" value="Genomic_DNA"/>
</dbReference>
<reference evidence="2 3" key="1">
    <citation type="journal article" date="2015" name="Environ. Microbiol.">
        <title>Methane oxidation coupled to nitrate reduction under hypoxia by the Gammaproteobacterium Methylomonas denitrificans, sp. nov. type strain FJG1.</title>
        <authorList>
            <person name="Kits K.D."/>
            <person name="Klotz M.G."/>
            <person name="Stein L.Y."/>
        </authorList>
    </citation>
    <scope>NUCLEOTIDE SEQUENCE [LARGE SCALE GENOMIC DNA]</scope>
    <source>
        <strain evidence="2 3">FJG1</strain>
    </source>
</reference>
<dbReference type="OrthoDB" id="9799091at2"/>
<sequence>MPSAENLIDAVLEDSGLTLQQLAAICAVEPEWVTKHIEEGLLNPLPQQHSEWRFSSAHLVRVRRIVSLERNFEAVPELAALVADMQEEIDELRRRLRRAGLE</sequence>
<organism evidence="2 3">
    <name type="scientific">Methylomonas denitrificans</name>
    <dbReference type="NCBI Taxonomy" id="1538553"/>
    <lineage>
        <taxon>Bacteria</taxon>
        <taxon>Pseudomonadati</taxon>
        <taxon>Pseudomonadota</taxon>
        <taxon>Gammaproteobacteria</taxon>
        <taxon>Methylococcales</taxon>
        <taxon>Methylococcaceae</taxon>
        <taxon>Methylomonas</taxon>
    </lineage>
</organism>
<proteinExistence type="predicted"/>
<dbReference type="RefSeq" id="WP_036275163.1">
    <property type="nucleotide sequence ID" value="NZ_CP014476.1"/>
</dbReference>
<gene>
    <name evidence="2" type="ORF">JT25_013790</name>
</gene>
<feature type="coiled-coil region" evidence="1">
    <location>
        <begin position="75"/>
        <end position="102"/>
    </location>
</feature>